<dbReference type="Proteomes" id="UP001274896">
    <property type="component" value="Unassembled WGS sequence"/>
</dbReference>
<evidence type="ECO:0000313" key="2">
    <source>
        <dbReference type="EMBL" id="KAK3513142.1"/>
    </source>
</evidence>
<evidence type="ECO:0000313" key="3">
    <source>
        <dbReference type="Proteomes" id="UP001274896"/>
    </source>
</evidence>
<feature type="region of interest" description="Disordered" evidence="1">
    <location>
        <begin position="39"/>
        <end position="66"/>
    </location>
</feature>
<protein>
    <submittedName>
        <fullName evidence="2">Uncharacterized protein</fullName>
    </submittedName>
</protein>
<sequence>APSHSAGPTTNFANFAHFSKPSGGFPVYAQKPQMSYGQPSVSNNPFMGGAPAGPYPTGGSSTNPFL</sequence>
<organism evidence="2 3">
    <name type="scientific">Hemibagrus guttatus</name>
    <dbReference type="NCBI Taxonomy" id="175788"/>
    <lineage>
        <taxon>Eukaryota</taxon>
        <taxon>Metazoa</taxon>
        <taxon>Chordata</taxon>
        <taxon>Craniata</taxon>
        <taxon>Vertebrata</taxon>
        <taxon>Euteleostomi</taxon>
        <taxon>Actinopterygii</taxon>
        <taxon>Neopterygii</taxon>
        <taxon>Teleostei</taxon>
        <taxon>Ostariophysi</taxon>
        <taxon>Siluriformes</taxon>
        <taxon>Bagridae</taxon>
        <taxon>Hemibagrus</taxon>
    </lineage>
</organism>
<dbReference type="EMBL" id="JAUCMX010000022">
    <property type="protein sequence ID" value="KAK3513142.1"/>
    <property type="molecule type" value="Genomic_DNA"/>
</dbReference>
<keyword evidence="3" id="KW-1185">Reference proteome</keyword>
<dbReference type="AlphaFoldDB" id="A0AAE0Q3Z8"/>
<feature type="non-terminal residue" evidence="2">
    <location>
        <position position="1"/>
    </location>
</feature>
<name>A0AAE0Q3Z8_9TELE</name>
<reference evidence="2" key="1">
    <citation type="submission" date="2023-06" db="EMBL/GenBank/DDBJ databases">
        <title>Male Hemibagrus guttatus genome.</title>
        <authorList>
            <person name="Bian C."/>
        </authorList>
    </citation>
    <scope>NUCLEOTIDE SEQUENCE</scope>
    <source>
        <strain evidence="2">Male_cb2023</strain>
        <tissue evidence="2">Muscle</tissue>
    </source>
</reference>
<comment type="caution">
    <text evidence="2">The sequence shown here is derived from an EMBL/GenBank/DDBJ whole genome shotgun (WGS) entry which is preliminary data.</text>
</comment>
<gene>
    <name evidence="2" type="ORF">QTP70_007476</name>
</gene>
<feature type="compositionally biased region" description="Low complexity" evidence="1">
    <location>
        <begin position="55"/>
        <end position="66"/>
    </location>
</feature>
<proteinExistence type="predicted"/>
<accession>A0AAE0Q3Z8</accession>
<evidence type="ECO:0000256" key="1">
    <source>
        <dbReference type="SAM" id="MobiDB-lite"/>
    </source>
</evidence>